<name>A0A1W1HCL6_9BACT</name>
<protein>
    <recommendedName>
        <fullName evidence="1">Serine aminopeptidase S33 domain-containing protein</fullName>
    </recommendedName>
</protein>
<dbReference type="PANTHER" id="PTHR11005">
    <property type="entry name" value="LYSOSOMAL ACID LIPASE-RELATED"/>
    <property type="match status" value="1"/>
</dbReference>
<feature type="domain" description="Serine aminopeptidase S33" evidence="1">
    <location>
        <begin position="202"/>
        <end position="301"/>
    </location>
</feature>
<dbReference type="InterPro" id="IPR022742">
    <property type="entry name" value="Hydrolase_4"/>
</dbReference>
<dbReference type="Gene3D" id="3.40.50.1820">
    <property type="entry name" value="alpha/beta hydrolase"/>
    <property type="match status" value="1"/>
</dbReference>
<dbReference type="Pfam" id="PF12146">
    <property type="entry name" value="Hydrolase_4"/>
    <property type="match status" value="1"/>
</dbReference>
<dbReference type="InterPro" id="IPR029058">
    <property type="entry name" value="AB_hydrolase_fold"/>
</dbReference>
<dbReference type="SUPFAM" id="SSF53474">
    <property type="entry name" value="alpha/beta-Hydrolases"/>
    <property type="match status" value="1"/>
</dbReference>
<gene>
    <name evidence="2" type="ORF">MTBBW1_2130094</name>
</gene>
<evidence type="ECO:0000259" key="1">
    <source>
        <dbReference type="Pfam" id="PF12146"/>
    </source>
</evidence>
<dbReference type="EMBL" id="FWEV01000128">
    <property type="protein sequence ID" value="SLM30199.1"/>
    <property type="molecule type" value="Genomic_DNA"/>
</dbReference>
<dbReference type="Proteomes" id="UP000191931">
    <property type="component" value="Unassembled WGS sequence"/>
</dbReference>
<dbReference type="AlphaFoldDB" id="A0A1W1HCL6"/>
<dbReference type="OrthoDB" id="9788260at2"/>
<dbReference type="RefSeq" id="WP_139786873.1">
    <property type="nucleotide sequence ID" value="NZ_LT828558.1"/>
</dbReference>
<dbReference type="STRING" id="1246637.MTBBW1_2130094"/>
<keyword evidence="3" id="KW-1185">Reference proteome</keyword>
<accession>A0A1W1HCL6</accession>
<evidence type="ECO:0000313" key="2">
    <source>
        <dbReference type="EMBL" id="SLM30199.1"/>
    </source>
</evidence>
<proteinExistence type="predicted"/>
<organism evidence="2 3">
    <name type="scientific">Desulfamplus magnetovallimortis</name>
    <dbReference type="NCBI Taxonomy" id="1246637"/>
    <lineage>
        <taxon>Bacteria</taxon>
        <taxon>Pseudomonadati</taxon>
        <taxon>Thermodesulfobacteriota</taxon>
        <taxon>Desulfobacteria</taxon>
        <taxon>Desulfobacterales</taxon>
        <taxon>Desulfobacteraceae</taxon>
        <taxon>Desulfamplus</taxon>
    </lineage>
</organism>
<evidence type="ECO:0000313" key="3">
    <source>
        <dbReference type="Proteomes" id="UP000191931"/>
    </source>
</evidence>
<reference evidence="2 3" key="1">
    <citation type="submission" date="2017-03" db="EMBL/GenBank/DDBJ databases">
        <authorList>
            <person name="Afonso C.L."/>
            <person name="Miller P.J."/>
            <person name="Scott M.A."/>
            <person name="Spackman E."/>
            <person name="Goraichik I."/>
            <person name="Dimitrov K.M."/>
            <person name="Suarez D.L."/>
            <person name="Swayne D.E."/>
        </authorList>
    </citation>
    <scope>NUCLEOTIDE SEQUENCE [LARGE SCALE GENOMIC DNA]</scope>
    <source>
        <strain evidence="2">PRJEB14757</strain>
    </source>
</reference>
<sequence length="589" mass="67639">MKLIDNAIKLKRYAARMFINEIPARMINAGYNTYSKIYKGQLSLGLPVSRELIVNQREIKTNAVGKLALSLYHIFQRTTGTVIPRETIKSVLMDELEKGRIKLTENIILLTSDTLKSLAETRFDISSQFMEAIIDDAKRRFILKESLKTDQQPAYFESEINERESNGRGDYETVFYREFTEEGKEIRFRRLVSMEDVTAGDNRPAVILVPGFANNSNCFNLSNNYSIAMDLADAGMWVYLFDPRGMGVNTGRFDPYYTVDTLIDYDLPAVLNFTYVRSCGKPSVLMGHSMGGIVSENMVLNWALSIKSDQLRFLSSEEKKILERVLPSQDDAKKSINMVKGIISLGSPKFFNKKSHIFFPTALWMNHISRIFNMSHLPIQEMSRVVTDLPLLKGITRSIYNNNIGDLNFLISPENHKGDKFFIERYLKNATESIPLGLGFQLLRAVYDGTGFKRMDDSNLNYSDCFSLFPEDIPLFHFWGTNDHLAPVDNMKYSEFYPHKIKKVYHLESVDDLKKVEIVQEKSQLIDFVIEGAGHIDLLYGRSAIDIIYPLYEQIIETIWGDWTYDQSLLKNCKIDMKMDSAQFEVAQR</sequence>